<organism evidence="3 4">
    <name type="scientific">Paraburkholderia phenazinium</name>
    <dbReference type="NCBI Taxonomy" id="60549"/>
    <lineage>
        <taxon>Bacteria</taxon>
        <taxon>Pseudomonadati</taxon>
        <taxon>Pseudomonadota</taxon>
        <taxon>Betaproteobacteria</taxon>
        <taxon>Burkholderiales</taxon>
        <taxon>Burkholderiaceae</taxon>
        <taxon>Paraburkholderia</taxon>
    </lineage>
</organism>
<sequence>MRDPSKRQRVCLAVCLPVIAGTALLLAGCGDRSVSGTYVSHTANDATLLQITETPDHRFTGTTRNVSLNNDGTLASSAANVVGSVDGTSLTLTVQATPFPVGQNFGGTVTSTGIDLTIARGAQTGVEHFVKGETADFDAVVYQLNQAGIPVIAARQRGQQVDQLNRQVNALTQDLNAFVVRAHDKIDKWPRATVYYTHAVEVEQAKLERAQHLAATGNNVAQGQAGVMVSQMGVDKAQISITDDNIAQAEKDEASREVALNAAIARWNATCLDGHDVKPGDLIPDQGPCKGLVSAVAAYHAVLPPLHNALVTLAQAKTHGNEQLATIWRAADNVH</sequence>
<dbReference type="AlphaFoldDB" id="A0A1G7Y577"/>
<reference evidence="3 4" key="1">
    <citation type="submission" date="2016-10" db="EMBL/GenBank/DDBJ databases">
        <authorList>
            <person name="de Groot N.N."/>
        </authorList>
    </citation>
    <scope>NUCLEOTIDE SEQUENCE [LARGE SCALE GENOMIC DNA]</scope>
    <source>
        <strain evidence="3 4">LMG 2247</strain>
    </source>
</reference>
<evidence type="ECO:0000313" key="4">
    <source>
        <dbReference type="Proteomes" id="UP000199706"/>
    </source>
</evidence>
<evidence type="ECO:0000256" key="1">
    <source>
        <dbReference type="SAM" id="Coils"/>
    </source>
</evidence>
<dbReference type="OrthoDB" id="7031893at2"/>
<keyword evidence="2" id="KW-0732">Signal</keyword>
<dbReference type="EMBL" id="FNCJ01000006">
    <property type="protein sequence ID" value="SDG91605.1"/>
    <property type="molecule type" value="Genomic_DNA"/>
</dbReference>
<name>A0A1G7Y577_9BURK</name>
<evidence type="ECO:0000256" key="2">
    <source>
        <dbReference type="SAM" id="SignalP"/>
    </source>
</evidence>
<evidence type="ECO:0000313" key="3">
    <source>
        <dbReference type="EMBL" id="SDG91605.1"/>
    </source>
</evidence>
<feature type="coiled-coil region" evidence="1">
    <location>
        <begin position="154"/>
        <end position="181"/>
    </location>
</feature>
<dbReference type="Proteomes" id="UP000199706">
    <property type="component" value="Unassembled WGS sequence"/>
</dbReference>
<feature type="chain" id="PRO_5011449602" evidence="2">
    <location>
        <begin position="28"/>
        <end position="335"/>
    </location>
</feature>
<dbReference type="PROSITE" id="PS51257">
    <property type="entry name" value="PROKAR_LIPOPROTEIN"/>
    <property type="match status" value="1"/>
</dbReference>
<feature type="signal peptide" evidence="2">
    <location>
        <begin position="1"/>
        <end position="27"/>
    </location>
</feature>
<protein>
    <submittedName>
        <fullName evidence="3">Uncharacterized protein</fullName>
    </submittedName>
</protein>
<keyword evidence="1" id="KW-0175">Coiled coil</keyword>
<proteinExistence type="predicted"/>
<accession>A0A1G7Y577</accession>
<gene>
    <name evidence="3" type="ORF">SAMN05216466_10641</name>
</gene>